<gene>
    <name evidence="3 4" type="primary">LOC113733819</name>
</gene>
<reference evidence="3 4" key="2">
    <citation type="submission" date="2025-04" db="UniProtKB">
        <authorList>
            <consortium name="RefSeq"/>
        </authorList>
    </citation>
    <scope>IDENTIFICATION</scope>
    <source>
        <tissue evidence="3 4">Leaves</tissue>
    </source>
</reference>
<dbReference type="RefSeq" id="XP_027115794.1">
    <property type="nucleotide sequence ID" value="XM_027259993.1"/>
</dbReference>
<organism evidence="2 3">
    <name type="scientific">Coffea arabica</name>
    <name type="common">Arabian coffee</name>
    <dbReference type="NCBI Taxonomy" id="13443"/>
    <lineage>
        <taxon>Eukaryota</taxon>
        <taxon>Viridiplantae</taxon>
        <taxon>Streptophyta</taxon>
        <taxon>Embryophyta</taxon>
        <taxon>Tracheophyta</taxon>
        <taxon>Spermatophyta</taxon>
        <taxon>Magnoliopsida</taxon>
        <taxon>eudicotyledons</taxon>
        <taxon>Gunneridae</taxon>
        <taxon>Pentapetalae</taxon>
        <taxon>asterids</taxon>
        <taxon>lamiids</taxon>
        <taxon>Gentianales</taxon>
        <taxon>Rubiaceae</taxon>
        <taxon>Ixoroideae</taxon>
        <taxon>Gardenieae complex</taxon>
        <taxon>Bertiereae - Coffeeae clade</taxon>
        <taxon>Coffeeae</taxon>
        <taxon>Coffea</taxon>
    </lineage>
</organism>
<keyword evidence="2" id="KW-1185">Reference proteome</keyword>
<evidence type="ECO:0000259" key="1">
    <source>
        <dbReference type="PROSITE" id="PS51499"/>
    </source>
</evidence>
<proteinExistence type="predicted"/>
<dbReference type="GO" id="GO:0003723">
    <property type="term" value="F:RNA binding"/>
    <property type="evidence" value="ECO:0007669"/>
    <property type="project" value="InterPro"/>
</dbReference>
<evidence type="ECO:0000313" key="2">
    <source>
        <dbReference type="Proteomes" id="UP001652660"/>
    </source>
</evidence>
<feature type="domain" description="APO" evidence="1">
    <location>
        <begin position="175"/>
        <end position="260"/>
    </location>
</feature>
<evidence type="ECO:0000313" key="3">
    <source>
        <dbReference type="RefSeq" id="XP_027115794.1"/>
    </source>
</evidence>
<protein>
    <submittedName>
        <fullName evidence="3 4">APO protein 1, chloroplastic-like isoform X1</fullName>
    </submittedName>
</protein>
<reference evidence="2" key="1">
    <citation type="journal article" date="2025" name="Foods">
        <title>Unveiling the Microbial Signatures of Arabica Coffee Cherries: Insights into Ripeness Specific Diversity, Functional Traits, and Implications for Quality and Safety.</title>
        <authorList>
            <consortium name="RefSeq"/>
            <person name="Tenea G.N."/>
            <person name="Cifuentes V."/>
            <person name="Reyes P."/>
            <person name="Cevallos-Vallejos M."/>
        </authorList>
    </citation>
    <scope>NUCLEOTIDE SEQUENCE [LARGE SCALE GENOMIC DNA]</scope>
</reference>
<evidence type="ECO:0000313" key="4">
    <source>
        <dbReference type="RefSeq" id="XP_027115796.1"/>
    </source>
</evidence>
<dbReference type="PROSITE" id="PS51499">
    <property type="entry name" value="APO"/>
    <property type="match status" value="2"/>
</dbReference>
<dbReference type="GeneID" id="113733819"/>
<dbReference type="AlphaFoldDB" id="A0A6P6WK19"/>
<dbReference type="OrthoDB" id="1926485at2759"/>
<dbReference type="RefSeq" id="XP_027115796.1">
    <property type="nucleotide sequence ID" value="XM_027259995.1"/>
</dbReference>
<dbReference type="Pfam" id="PF05634">
    <property type="entry name" value="APO_RNA-bind"/>
    <property type="match status" value="2"/>
</dbReference>
<dbReference type="InterPro" id="IPR023342">
    <property type="entry name" value="APO_dom"/>
</dbReference>
<dbReference type="Proteomes" id="UP001652660">
    <property type="component" value="Chromosome 3c"/>
</dbReference>
<feature type="domain" description="APO" evidence="1">
    <location>
        <begin position="348"/>
        <end position="433"/>
    </location>
</feature>
<sequence>MLLLLQQFPSLPSSGAASFPPPFQNVQSAFLCLRDCKRPPLPVLSAFSSGPKLQFSNECHRVNCSRRSATVLCTGKRPRQGSRPKKRERVPQNVDLPAVLPKKKKKPYPIPLKNILQAARADKKLAAMGMEKPLEPPKNGLLVPDLIPVAYEVLDAWRILIRGLTQILHTVPIHACSECSEVHVAQVGHDIQDCHGSTSGSRKGFHSWVKGSINDVLLPIESYHMYDPFGRRIKHETRFNYDRIPAVVELCIQAGVDLPEFPSRRRTQPVRMIGKKVIDRGGFVEEPELEKHVDRKSQVIDLDTHRSLERFPPPDISEVPKIAQETINAYEKVKWGVNRLMKKYTVKACGYCSEVHVGPWGHNAKLCGEFKHQWRDGKHGWQDATVDEVFPPNYVWHVRDPKGPPMRRGLKRFYGKAPAVVEVCMQAGAQVPERYKPMMRLDIVVPESEEAQLVA</sequence>
<name>A0A6P6WK19_COFAR</name>
<accession>A0A6P6WK19</accession>
<dbReference type="PANTHER" id="PTHR10388">
    <property type="entry name" value="EUKARYOTIC TRANSLATION INITIATION FACTOR SUI1"/>
    <property type="match status" value="1"/>
</dbReference>